<sequence>MRKLTGVLCPSGALFAPVCAYAYANDVARHDVQVLDHETVVHMNGGLDLTREVTAILNAN</sequence>
<evidence type="ECO:0000313" key="2">
    <source>
        <dbReference type="EMBL" id="GAA5171058.1"/>
    </source>
</evidence>
<reference evidence="3" key="1">
    <citation type="journal article" date="2019" name="Int. J. Syst. Evol. Microbiol.">
        <title>The Global Catalogue of Microorganisms (GCM) 10K type strain sequencing project: providing services to taxonomists for standard genome sequencing and annotation.</title>
        <authorList>
            <consortium name="The Broad Institute Genomics Platform"/>
            <consortium name="The Broad Institute Genome Sequencing Center for Infectious Disease"/>
            <person name="Wu L."/>
            <person name="Ma J."/>
        </authorList>
    </citation>
    <scope>NUCLEOTIDE SEQUENCE [LARGE SCALE GENOMIC DNA]</scope>
    <source>
        <strain evidence="3">JCM 18472</strain>
    </source>
</reference>
<evidence type="ECO:0000256" key="1">
    <source>
        <dbReference type="SAM" id="SignalP"/>
    </source>
</evidence>
<name>A0ABP9R2W9_9GAMM</name>
<feature type="signal peptide" evidence="1">
    <location>
        <begin position="1"/>
        <end position="22"/>
    </location>
</feature>
<accession>A0ABP9R2W9</accession>
<gene>
    <name evidence="2" type="ORF">GCM10023342_05270</name>
</gene>
<organism evidence="2 3">
    <name type="scientific">Modicisalibacter zincidurans</name>
    <dbReference type="NCBI Taxonomy" id="1178777"/>
    <lineage>
        <taxon>Bacteria</taxon>
        <taxon>Pseudomonadati</taxon>
        <taxon>Pseudomonadota</taxon>
        <taxon>Gammaproteobacteria</taxon>
        <taxon>Oceanospirillales</taxon>
        <taxon>Halomonadaceae</taxon>
        <taxon>Modicisalibacter</taxon>
    </lineage>
</organism>
<evidence type="ECO:0000313" key="3">
    <source>
        <dbReference type="Proteomes" id="UP001500074"/>
    </source>
</evidence>
<keyword evidence="1" id="KW-0732">Signal</keyword>
<dbReference type="Proteomes" id="UP001500074">
    <property type="component" value="Unassembled WGS sequence"/>
</dbReference>
<comment type="caution">
    <text evidence="2">The sequence shown here is derived from an EMBL/GenBank/DDBJ whole genome shotgun (WGS) entry which is preliminary data.</text>
</comment>
<keyword evidence="3" id="KW-1185">Reference proteome</keyword>
<feature type="chain" id="PRO_5046611946" evidence="1">
    <location>
        <begin position="23"/>
        <end position="60"/>
    </location>
</feature>
<proteinExistence type="predicted"/>
<dbReference type="RefSeq" id="WP_031384678.1">
    <property type="nucleotide sequence ID" value="NZ_BAABKI010000009.1"/>
</dbReference>
<protein>
    <submittedName>
        <fullName evidence="2">Uncharacterized protein</fullName>
    </submittedName>
</protein>
<dbReference type="EMBL" id="BAABKI010000009">
    <property type="protein sequence ID" value="GAA5171058.1"/>
    <property type="molecule type" value="Genomic_DNA"/>
</dbReference>